<keyword evidence="10" id="KW-1185">Reference proteome</keyword>
<evidence type="ECO:0000256" key="3">
    <source>
        <dbReference type="ARBA" id="ARBA00023155"/>
    </source>
</evidence>
<dbReference type="PANTHER" id="PTHR24340:SF73">
    <property type="entry name" value="HOMEOBOX PROTEIN BAGPIPE-RELATED"/>
    <property type="match status" value="1"/>
</dbReference>
<dbReference type="Pfam" id="PF00046">
    <property type="entry name" value="Homeodomain"/>
    <property type="match status" value="1"/>
</dbReference>
<dbReference type="InterPro" id="IPR000047">
    <property type="entry name" value="HTH_motif"/>
</dbReference>
<protein>
    <recommendedName>
        <fullName evidence="8">Homeobox domain-containing protein</fullName>
    </recommendedName>
</protein>
<evidence type="ECO:0000256" key="7">
    <source>
        <dbReference type="SAM" id="MobiDB-lite"/>
    </source>
</evidence>
<accession>A0A0R3U2N5</accession>
<dbReference type="InterPro" id="IPR009057">
    <property type="entry name" value="Homeodomain-like_sf"/>
</dbReference>
<feature type="region of interest" description="Disordered" evidence="7">
    <location>
        <begin position="153"/>
        <end position="182"/>
    </location>
</feature>
<dbReference type="GO" id="GO:0000981">
    <property type="term" value="F:DNA-binding transcription factor activity, RNA polymerase II-specific"/>
    <property type="evidence" value="ECO:0007669"/>
    <property type="project" value="InterPro"/>
</dbReference>
<name>A0A0R3U2N5_MESCO</name>
<dbReference type="Proteomes" id="UP000267029">
    <property type="component" value="Unassembled WGS sequence"/>
</dbReference>
<dbReference type="Gene3D" id="1.10.10.60">
    <property type="entry name" value="Homeodomain-like"/>
    <property type="match status" value="1"/>
</dbReference>
<organism evidence="9 10">
    <name type="scientific">Mesocestoides corti</name>
    <name type="common">Flatworm</name>
    <dbReference type="NCBI Taxonomy" id="53468"/>
    <lineage>
        <taxon>Eukaryota</taxon>
        <taxon>Metazoa</taxon>
        <taxon>Spiralia</taxon>
        <taxon>Lophotrochozoa</taxon>
        <taxon>Platyhelminthes</taxon>
        <taxon>Cestoda</taxon>
        <taxon>Eucestoda</taxon>
        <taxon>Cyclophyllidea</taxon>
        <taxon>Mesocestoididae</taxon>
        <taxon>Mesocestoides</taxon>
    </lineage>
</organism>
<dbReference type="PROSITE" id="PS50071">
    <property type="entry name" value="HOMEOBOX_2"/>
    <property type="match status" value="1"/>
</dbReference>
<gene>
    <name evidence="9" type="ORF">MCOS_LOCUS749</name>
</gene>
<dbReference type="PRINTS" id="PR00031">
    <property type="entry name" value="HTHREPRESSR"/>
</dbReference>
<dbReference type="PRINTS" id="PR00024">
    <property type="entry name" value="HOMEOBOX"/>
</dbReference>
<dbReference type="OrthoDB" id="6159439at2759"/>
<dbReference type="InterPro" id="IPR001356">
    <property type="entry name" value="HD"/>
</dbReference>
<reference evidence="9 10" key="1">
    <citation type="submission" date="2018-10" db="EMBL/GenBank/DDBJ databases">
        <authorList>
            <consortium name="Pathogen Informatics"/>
        </authorList>
    </citation>
    <scope>NUCLEOTIDE SEQUENCE [LARGE SCALE GENOMIC DNA]</scope>
</reference>
<dbReference type="InterPro" id="IPR050394">
    <property type="entry name" value="Homeobox_NK-like"/>
</dbReference>
<evidence type="ECO:0000256" key="4">
    <source>
        <dbReference type="ARBA" id="ARBA00023242"/>
    </source>
</evidence>
<dbReference type="PROSITE" id="PS00027">
    <property type="entry name" value="HOMEOBOX_1"/>
    <property type="match status" value="1"/>
</dbReference>
<evidence type="ECO:0000313" key="10">
    <source>
        <dbReference type="Proteomes" id="UP000267029"/>
    </source>
</evidence>
<dbReference type="SUPFAM" id="SSF46689">
    <property type="entry name" value="Homeodomain-like"/>
    <property type="match status" value="1"/>
</dbReference>
<comment type="subcellular location">
    <subcellularLocation>
        <location evidence="1 5 6">Nucleus</location>
    </subcellularLocation>
</comment>
<dbReference type="AlphaFoldDB" id="A0A0R3U2N5"/>
<evidence type="ECO:0000256" key="5">
    <source>
        <dbReference type="PROSITE-ProRule" id="PRU00108"/>
    </source>
</evidence>
<feature type="DNA-binding region" description="Homeobox" evidence="5">
    <location>
        <begin position="181"/>
        <end position="240"/>
    </location>
</feature>
<dbReference type="InterPro" id="IPR020479">
    <property type="entry name" value="HD_metazoa"/>
</dbReference>
<dbReference type="SMART" id="SM00389">
    <property type="entry name" value="HOX"/>
    <property type="match status" value="1"/>
</dbReference>
<dbReference type="GO" id="GO:0005634">
    <property type="term" value="C:nucleus"/>
    <property type="evidence" value="ECO:0007669"/>
    <property type="project" value="UniProtKB-SubCell"/>
</dbReference>
<keyword evidence="3 5" id="KW-0371">Homeobox</keyword>
<dbReference type="InterPro" id="IPR017970">
    <property type="entry name" value="Homeobox_CS"/>
</dbReference>
<proteinExistence type="predicted"/>
<sequence>MATQGERMRKTSAVAKSRGLCNPFAIDTLLAEAIPSVRHHSEDCGSFQTDSTLSAGSPARNALEMDNDPIDLCTRHDSPPASHEQPRKCGDLTHLNPHNTHFNSFNLNANLPFPFPLPQQMDPRQMPLAHFLYSRERDRQQLNLANFAIYTKGDPQRASTSPVNSTIEDSRSDSSAEPNRKKRARVAFANDQVKILEQRFLKQKYLSSSERADMARNLGLSETQVKIWFQNRRYKTKRKLLQSLEGRQLCDFQDHSPPVADNSMEMLELIRQVPGPQQSTQPALVHTMPSKERMQNLCWQYLSTHAISPPTRGHASWEVFNSDGRGVSESALGDRTSLSLPL</sequence>
<dbReference type="STRING" id="53468.A0A0R3U2N5"/>
<dbReference type="GO" id="GO:0030154">
    <property type="term" value="P:cell differentiation"/>
    <property type="evidence" value="ECO:0007669"/>
    <property type="project" value="TreeGrafter"/>
</dbReference>
<evidence type="ECO:0000256" key="1">
    <source>
        <dbReference type="ARBA" id="ARBA00004123"/>
    </source>
</evidence>
<evidence type="ECO:0000256" key="2">
    <source>
        <dbReference type="ARBA" id="ARBA00023125"/>
    </source>
</evidence>
<dbReference type="PANTHER" id="PTHR24340">
    <property type="entry name" value="HOMEOBOX PROTEIN NKX"/>
    <property type="match status" value="1"/>
</dbReference>
<dbReference type="GO" id="GO:0000978">
    <property type="term" value="F:RNA polymerase II cis-regulatory region sequence-specific DNA binding"/>
    <property type="evidence" value="ECO:0007669"/>
    <property type="project" value="TreeGrafter"/>
</dbReference>
<evidence type="ECO:0000259" key="8">
    <source>
        <dbReference type="PROSITE" id="PS50071"/>
    </source>
</evidence>
<dbReference type="EMBL" id="UXSR01000071">
    <property type="protein sequence ID" value="VDD74746.1"/>
    <property type="molecule type" value="Genomic_DNA"/>
</dbReference>
<keyword evidence="4 5" id="KW-0539">Nucleus</keyword>
<evidence type="ECO:0000256" key="6">
    <source>
        <dbReference type="RuleBase" id="RU000682"/>
    </source>
</evidence>
<keyword evidence="2 5" id="KW-0238">DNA-binding</keyword>
<feature type="compositionally biased region" description="Polar residues" evidence="7">
    <location>
        <begin position="157"/>
        <end position="167"/>
    </location>
</feature>
<evidence type="ECO:0000313" key="9">
    <source>
        <dbReference type="EMBL" id="VDD74746.1"/>
    </source>
</evidence>
<feature type="domain" description="Homeobox" evidence="8">
    <location>
        <begin position="179"/>
        <end position="239"/>
    </location>
</feature>
<dbReference type="CDD" id="cd00086">
    <property type="entry name" value="homeodomain"/>
    <property type="match status" value="1"/>
</dbReference>